<evidence type="ECO:0000313" key="3">
    <source>
        <dbReference type="Proteomes" id="UP000826656"/>
    </source>
</evidence>
<evidence type="ECO:0000256" key="1">
    <source>
        <dbReference type="SAM" id="MobiDB-lite"/>
    </source>
</evidence>
<accession>A0ABQ7V801</accession>
<reference evidence="2 3" key="1">
    <citation type="journal article" date="2021" name="bioRxiv">
        <title>Chromosome-scale and haplotype-resolved genome assembly of a tetraploid potato cultivar.</title>
        <authorList>
            <person name="Sun H."/>
            <person name="Jiao W.-B."/>
            <person name="Krause K."/>
            <person name="Campoy J.A."/>
            <person name="Goel M."/>
            <person name="Folz-Donahue K."/>
            <person name="Kukat C."/>
            <person name="Huettel B."/>
            <person name="Schneeberger K."/>
        </authorList>
    </citation>
    <scope>NUCLEOTIDE SEQUENCE [LARGE SCALE GENOMIC DNA]</scope>
    <source>
        <strain evidence="2">SolTubOtavaFocal</strain>
        <tissue evidence="2">Leaves</tissue>
    </source>
</reference>
<sequence>MAIIGTKINARIDKKDKNIKNIQMSQMNLEKQDVQVANSLNLRPQGGLPSDTKPKPKQLTAVSTRSGLQLEELAPKKRDTEVGTKEKKVEEVVKSSNVEAPVLQRKLPPPFPQRLKKQNEDECYDFEPDSEVPFILGHPFLSTGRVLIDVAAELSSITVVDHIVESQVVVPEYPLERVLVVHEVDGDTEAQEIETCLNLALYETRKGKLSKLQVDATLRILKRRKKVIGWKIADIHVISLTLCMHRIYMEDDHKPSVQHQRRLNPLMKEVVRKEVIKWLDAGIVYPISDSKWVSPVQCVPKKGGMIVVRNEKNELIPARTVTGWRIGMDYWKRNDATPKDHPIPFIDQMLDRLAGKEYYCFLYGFVEVFMDDISVFGKSFERGDSVGSQGVEVRFRGFNRRFIKDFSHVNEVEITLWVQQPIKEKAQSDRQGFHSSGYSMDFDLFPSFVSPHALIEASSLESVSVGGVVSVNSSSSCCVERGNASFLIPFSLSLLLFGGDSSDVGKFIFMLVLCLLFKYP</sequence>
<protein>
    <submittedName>
        <fullName evidence="2">Uncharacterized protein</fullName>
    </submittedName>
</protein>
<proteinExistence type="predicted"/>
<feature type="region of interest" description="Disordered" evidence="1">
    <location>
        <begin position="42"/>
        <end position="66"/>
    </location>
</feature>
<evidence type="ECO:0000313" key="2">
    <source>
        <dbReference type="EMBL" id="KAH0759853.1"/>
    </source>
</evidence>
<organism evidence="2 3">
    <name type="scientific">Solanum tuberosum</name>
    <name type="common">Potato</name>
    <dbReference type="NCBI Taxonomy" id="4113"/>
    <lineage>
        <taxon>Eukaryota</taxon>
        <taxon>Viridiplantae</taxon>
        <taxon>Streptophyta</taxon>
        <taxon>Embryophyta</taxon>
        <taxon>Tracheophyta</taxon>
        <taxon>Spermatophyta</taxon>
        <taxon>Magnoliopsida</taxon>
        <taxon>eudicotyledons</taxon>
        <taxon>Gunneridae</taxon>
        <taxon>Pentapetalae</taxon>
        <taxon>asterids</taxon>
        <taxon>lamiids</taxon>
        <taxon>Solanales</taxon>
        <taxon>Solanaceae</taxon>
        <taxon>Solanoideae</taxon>
        <taxon>Solaneae</taxon>
        <taxon>Solanum</taxon>
    </lineage>
</organism>
<dbReference type="PANTHER" id="PTHR24559">
    <property type="entry name" value="TRANSPOSON TY3-I GAG-POL POLYPROTEIN"/>
    <property type="match status" value="1"/>
</dbReference>
<name>A0ABQ7V801_SOLTU</name>
<gene>
    <name evidence="2" type="ORF">KY290_023346</name>
</gene>
<dbReference type="Gene3D" id="3.10.10.10">
    <property type="entry name" value="HIV Type 1 Reverse Transcriptase, subunit A, domain 1"/>
    <property type="match status" value="1"/>
</dbReference>
<dbReference type="SUPFAM" id="SSF56672">
    <property type="entry name" value="DNA/RNA polymerases"/>
    <property type="match status" value="1"/>
</dbReference>
<dbReference type="EMBL" id="JAIVGD010000015">
    <property type="protein sequence ID" value="KAH0759853.1"/>
    <property type="molecule type" value="Genomic_DNA"/>
</dbReference>
<comment type="caution">
    <text evidence="2">The sequence shown here is derived from an EMBL/GenBank/DDBJ whole genome shotgun (WGS) entry which is preliminary data.</text>
</comment>
<dbReference type="PANTHER" id="PTHR24559:SF444">
    <property type="entry name" value="REVERSE TRANSCRIPTASE DOMAIN-CONTAINING PROTEIN"/>
    <property type="match status" value="1"/>
</dbReference>
<dbReference type="InterPro" id="IPR053134">
    <property type="entry name" value="RNA-dir_DNA_polymerase"/>
</dbReference>
<keyword evidence="3" id="KW-1185">Reference proteome</keyword>
<dbReference type="Proteomes" id="UP000826656">
    <property type="component" value="Unassembled WGS sequence"/>
</dbReference>
<dbReference type="InterPro" id="IPR043502">
    <property type="entry name" value="DNA/RNA_pol_sf"/>
</dbReference>